<dbReference type="GO" id="GO:0008641">
    <property type="term" value="F:ubiquitin-like modifier activating enzyme activity"/>
    <property type="evidence" value="ECO:0007669"/>
    <property type="project" value="InterPro"/>
</dbReference>
<dbReference type="Gene3D" id="3.40.50.720">
    <property type="entry name" value="NAD(P)-binding Rossmann-like Domain"/>
    <property type="match status" value="1"/>
</dbReference>
<keyword evidence="3" id="KW-1185">Reference proteome</keyword>
<comment type="caution">
    <text evidence="2">The sequence shown here is derived from an EMBL/GenBank/DDBJ whole genome shotgun (WGS) entry which is preliminary data.</text>
</comment>
<dbReference type="InterPro" id="IPR045886">
    <property type="entry name" value="ThiF/MoeB/HesA"/>
</dbReference>
<evidence type="ECO:0000313" key="2">
    <source>
        <dbReference type="EMBL" id="CAG9328538.1"/>
    </source>
</evidence>
<accession>A0AAU9JTT8</accession>
<dbReference type="EMBL" id="CAJZBQ010000046">
    <property type="protein sequence ID" value="CAG9328538.1"/>
    <property type="molecule type" value="Genomic_DNA"/>
</dbReference>
<dbReference type="InterPro" id="IPR035985">
    <property type="entry name" value="Ubiquitin-activating_enz"/>
</dbReference>
<name>A0AAU9JTT8_9CILI</name>
<dbReference type="PANTHER" id="PTHR10953:SF102">
    <property type="entry name" value="ADENYLYLTRANSFERASE AND SULFURTRANSFERASE MOCS3"/>
    <property type="match status" value="1"/>
</dbReference>
<dbReference type="Proteomes" id="UP001162131">
    <property type="component" value="Unassembled WGS sequence"/>
</dbReference>
<dbReference type="Pfam" id="PF00899">
    <property type="entry name" value="ThiF"/>
    <property type="match status" value="1"/>
</dbReference>
<dbReference type="AlphaFoldDB" id="A0AAU9JTT8"/>
<evidence type="ECO:0000259" key="1">
    <source>
        <dbReference type="Pfam" id="PF00899"/>
    </source>
</evidence>
<feature type="domain" description="THIF-type NAD/FAD binding fold" evidence="1">
    <location>
        <begin position="14"/>
        <end position="239"/>
    </location>
</feature>
<evidence type="ECO:0000313" key="3">
    <source>
        <dbReference type="Proteomes" id="UP001162131"/>
    </source>
</evidence>
<dbReference type="PANTHER" id="PTHR10953">
    <property type="entry name" value="UBIQUITIN-ACTIVATING ENZYME E1"/>
    <property type="match status" value="1"/>
</dbReference>
<gene>
    <name evidence="2" type="ORF">BSTOLATCC_MIC46535</name>
</gene>
<organism evidence="2 3">
    <name type="scientific">Blepharisma stoltei</name>
    <dbReference type="NCBI Taxonomy" id="1481888"/>
    <lineage>
        <taxon>Eukaryota</taxon>
        <taxon>Sar</taxon>
        <taxon>Alveolata</taxon>
        <taxon>Ciliophora</taxon>
        <taxon>Postciliodesmatophora</taxon>
        <taxon>Heterotrichea</taxon>
        <taxon>Heterotrichida</taxon>
        <taxon>Blepharismidae</taxon>
        <taxon>Blepharisma</taxon>
    </lineage>
</organism>
<dbReference type="GO" id="GO:0004792">
    <property type="term" value="F:thiosulfate-cyanide sulfurtransferase activity"/>
    <property type="evidence" value="ECO:0007669"/>
    <property type="project" value="TreeGrafter"/>
</dbReference>
<dbReference type="SUPFAM" id="SSF69572">
    <property type="entry name" value="Activating enzymes of the ubiquitin-like proteins"/>
    <property type="match status" value="1"/>
</dbReference>
<protein>
    <recommendedName>
        <fullName evidence="1">THIF-type NAD/FAD binding fold domain-containing protein</fullName>
    </recommendedName>
</protein>
<dbReference type="InterPro" id="IPR000594">
    <property type="entry name" value="ThiF_NAD_FAD-bd"/>
</dbReference>
<sequence>MDPFDRQKRIQGWKQDLIDEAVAVCFGVGGLGSVVSMNLCRMGVGRIILIDKDIVEIHNLNRQLLFSMKDVGRPKVTAAKEALELGHNIRSQIEEHQIDIVEKWSDVIRIIQGATVIFNMIDYGDYFDYAAQSLAIKLGIPLIQGGTFAQSMCVEYITARGQPCLLCGSDNAREEIIDQIRPEEILELENLNFLPKNSNPIGQSNTYLCGTCGMLMTAKYGEGIINSEDAQISNRTLFYVNTMESVNFGIEPKIGCKFCKYDA</sequence>
<proteinExistence type="predicted"/>
<dbReference type="GO" id="GO:0016779">
    <property type="term" value="F:nucleotidyltransferase activity"/>
    <property type="evidence" value="ECO:0007669"/>
    <property type="project" value="TreeGrafter"/>
</dbReference>
<dbReference type="GO" id="GO:0005737">
    <property type="term" value="C:cytoplasm"/>
    <property type="evidence" value="ECO:0007669"/>
    <property type="project" value="TreeGrafter"/>
</dbReference>
<reference evidence="2" key="1">
    <citation type="submission" date="2021-09" db="EMBL/GenBank/DDBJ databases">
        <authorList>
            <consortium name="AG Swart"/>
            <person name="Singh M."/>
            <person name="Singh A."/>
            <person name="Seah K."/>
            <person name="Emmerich C."/>
        </authorList>
    </citation>
    <scope>NUCLEOTIDE SEQUENCE</scope>
    <source>
        <strain evidence="2">ATCC30299</strain>
    </source>
</reference>